<comment type="caution">
    <text evidence="1">The sequence shown here is derived from an EMBL/GenBank/DDBJ whole genome shotgun (WGS) entry which is preliminary data.</text>
</comment>
<dbReference type="EMBL" id="LAZR01068191">
    <property type="protein sequence ID" value="KKK50103.1"/>
    <property type="molecule type" value="Genomic_DNA"/>
</dbReference>
<feature type="non-terminal residue" evidence="1">
    <location>
        <position position="1"/>
    </location>
</feature>
<protein>
    <submittedName>
        <fullName evidence="1">Uncharacterized protein</fullName>
    </submittedName>
</protein>
<organism evidence="1">
    <name type="scientific">marine sediment metagenome</name>
    <dbReference type="NCBI Taxonomy" id="412755"/>
    <lineage>
        <taxon>unclassified sequences</taxon>
        <taxon>metagenomes</taxon>
        <taxon>ecological metagenomes</taxon>
    </lineage>
</organism>
<dbReference type="AlphaFoldDB" id="A0A0F8W0H1"/>
<sequence length="336" mass="35679">EMFLPNNSGDHQKSIKTNAPINPEDIVNKKYVDDEIIDQAWLQATNQIGLTGNKTGSFSLITTGNCAFGNVEPFDDDTYYLGHPSWRWKSLYLSEDAFIGGTIDAYLAEHGVKTEGTQTPGSGGTNYFSYLDGHALTEGELANSNLVLDAGGFAYVPTFGEEFVDGVLQSVVTGFELAPKWVMDEILGKGGAAGGARGPTAAELAIQRSQVQAQNLSTFIQGTIAELSAEIDAKRLSTEQALGEFNKRLDAFSEAGDQFIGIQPFTIAPGAKFFPGRGPGGIGEQLGQPVVKASPIDFDPFQMAQDIVDQSPSLTDIGVPSGAALDEAIAIAKGFL</sequence>
<accession>A0A0F8W0H1</accession>
<evidence type="ECO:0000313" key="1">
    <source>
        <dbReference type="EMBL" id="KKK50103.1"/>
    </source>
</evidence>
<gene>
    <name evidence="1" type="ORF">LCGC14_3128370</name>
</gene>
<reference evidence="1" key="1">
    <citation type="journal article" date="2015" name="Nature">
        <title>Complex archaea that bridge the gap between prokaryotes and eukaryotes.</title>
        <authorList>
            <person name="Spang A."/>
            <person name="Saw J.H."/>
            <person name="Jorgensen S.L."/>
            <person name="Zaremba-Niedzwiedzka K."/>
            <person name="Martijn J."/>
            <person name="Lind A.E."/>
            <person name="van Eijk R."/>
            <person name="Schleper C."/>
            <person name="Guy L."/>
            <person name="Ettema T.J."/>
        </authorList>
    </citation>
    <scope>NUCLEOTIDE SEQUENCE</scope>
</reference>
<proteinExistence type="predicted"/>
<name>A0A0F8W0H1_9ZZZZ</name>